<accession>A0A3L7ZJU3</accession>
<keyword evidence="1" id="KW-0472">Membrane</keyword>
<feature type="transmembrane region" description="Helical" evidence="1">
    <location>
        <begin position="230"/>
        <end position="252"/>
    </location>
</feature>
<dbReference type="AlphaFoldDB" id="A0A3L7ZJU3"/>
<keyword evidence="1" id="KW-1133">Transmembrane helix</keyword>
<evidence type="ECO:0000256" key="1">
    <source>
        <dbReference type="SAM" id="Phobius"/>
    </source>
</evidence>
<keyword evidence="1" id="KW-0812">Transmembrane</keyword>
<sequence>MIHVPFDATAPAFPIDKIFKEYEFIALETNDSIFVRDLDYIPQIKTFGDSIYIVNWKEILIFNKKGCFLRKFDRHGPGPEEYNAISSFIVHPNGNITIIETWMAKSSILTYDRNGNLMDRFNMNELGMLWDISWLDESRLLLRTVGEREDIPDLIHLLDWRTREIVKNFYPIERSRGNILLQTHFAHYDNKYLFSTYKSTNWMRIAVCSVIPSILEERPRRKVSGSRKGWTISVFLTNTGAMSILVIFQSLWKEISSC</sequence>
<dbReference type="Proteomes" id="UP000278164">
    <property type="component" value="Unassembled WGS sequence"/>
</dbReference>
<dbReference type="Pfam" id="PF17170">
    <property type="entry name" value="DUF5128"/>
    <property type="match status" value="1"/>
</dbReference>
<protein>
    <submittedName>
        <fullName evidence="2">6-bladed beta-propeller</fullName>
    </submittedName>
</protein>
<evidence type="ECO:0000313" key="2">
    <source>
        <dbReference type="EMBL" id="RLT71998.1"/>
    </source>
</evidence>
<comment type="caution">
    <text evidence="2">The sequence shown here is derived from an EMBL/GenBank/DDBJ whole genome shotgun (WGS) entry which is preliminary data.</text>
</comment>
<dbReference type="EMBL" id="RAYI01000069">
    <property type="protein sequence ID" value="RLT71998.1"/>
    <property type="molecule type" value="Genomic_DNA"/>
</dbReference>
<evidence type="ECO:0000313" key="3">
    <source>
        <dbReference type="Proteomes" id="UP000278164"/>
    </source>
</evidence>
<dbReference type="InterPro" id="IPR011042">
    <property type="entry name" value="6-blade_b-propeller_TolB-like"/>
</dbReference>
<proteinExistence type="predicted"/>
<dbReference type="InterPro" id="IPR011047">
    <property type="entry name" value="Quinoprotein_ADH-like_sf"/>
</dbReference>
<dbReference type="Gene3D" id="2.120.10.30">
    <property type="entry name" value="TolB, C-terminal domain"/>
    <property type="match status" value="1"/>
</dbReference>
<gene>
    <name evidence="2" type="ORF">D7V78_18185</name>
</gene>
<organism evidence="2 3">
    <name type="scientific">Parabacteroides distasonis</name>
    <dbReference type="NCBI Taxonomy" id="823"/>
    <lineage>
        <taxon>Bacteria</taxon>
        <taxon>Pseudomonadati</taxon>
        <taxon>Bacteroidota</taxon>
        <taxon>Bacteroidia</taxon>
        <taxon>Bacteroidales</taxon>
        <taxon>Tannerellaceae</taxon>
        <taxon>Parabacteroides</taxon>
    </lineage>
</organism>
<dbReference type="SUPFAM" id="SSF50998">
    <property type="entry name" value="Quinoprotein alcohol dehydrogenase-like"/>
    <property type="match status" value="1"/>
</dbReference>
<name>A0A3L7ZJU3_PARDI</name>
<reference evidence="2 3" key="1">
    <citation type="submission" date="2018-09" db="EMBL/GenBank/DDBJ databases">
        <title>Murine metabolic-syndrome-specific gut microbial biobank.</title>
        <authorList>
            <person name="Liu C."/>
        </authorList>
    </citation>
    <scope>NUCLEOTIDE SEQUENCE [LARGE SCALE GENOMIC DNA]</scope>
    <source>
        <strain evidence="2 3">8-P5</strain>
    </source>
</reference>